<name>A0A9C6X9P2_FRAOC</name>
<protein>
    <submittedName>
        <fullName evidence="3">Uncharacterized protein LOC127751753</fullName>
    </submittedName>
</protein>
<evidence type="ECO:0000313" key="2">
    <source>
        <dbReference type="Proteomes" id="UP000504606"/>
    </source>
</evidence>
<dbReference type="KEGG" id="foc:127751753"/>
<sequence length="210" mass="22590">MHENGRECLGGCTAVVRVDDDVGDTLIFEDMQCSLFAHVNGEGIVVQVVRSTDPENPVPPNQCSVLGWGGNAAEAIRDAEAYAARLSRVHNGDVAAALAVMGLASQAASTPNEEGEVSEEVQVLEHAEVTEEVQVEDTETDAEGVQVSEQAKVTETDAEEWPYESDMVLVDLCQPGSRPAIPPVRCSRRGLQVLERMFNIKVLEGTELGE</sequence>
<keyword evidence="2" id="KW-1185">Reference proteome</keyword>
<organism evidence="2 3">
    <name type="scientific">Frankliniella occidentalis</name>
    <name type="common">Western flower thrips</name>
    <name type="synonym">Euthrips occidentalis</name>
    <dbReference type="NCBI Taxonomy" id="133901"/>
    <lineage>
        <taxon>Eukaryota</taxon>
        <taxon>Metazoa</taxon>
        <taxon>Ecdysozoa</taxon>
        <taxon>Arthropoda</taxon>
        <taxon>Hexapoda</taxon>
        <taxon>Insecta</taxon>
        <taxon>Pterygota</taxon>
        <taxon>Neoptera</taxon>
        <taxon>Paraneoptera</taxon>
        <taxon>Thysanoptera</taxon>
        <taxon>Terebrantia</taxon>
        <taxon>Thripoidea</taxon>
        <taxon>Thripidae</taxon>
        <taxon>Frankliniella</taxon>
    </lineage>
</organism>
<proteinExistence type="predicted"/>
<dbReference type="GeneID" id="127751753"/>
<evidence type="ECO:0000256" key="1">
    <source>
        <dbReference type="SAM" id="MobiDB-lite"/>
    </source>
</evidence>
<dbReference type="RefSeq" id="XP_052131721.1">
    <property type="nucleotide sequence ID" value="XM_052275761.1"/>
</dbReference>
<evidence type="ECO:0000313" key="3">
    <source>
        <dbReference type="RefSeq" id="XP_052131721.1"/>
    </source>
</evidence>
<feature type="region of interest" description="Disordered" evidence="1">
    <location>
        <begin position="134"/>
        <end position="158"/>
    </location>
</feature>
<accession>A0A9C6X9P2</accession>
<dbReference type="Proteomes" id="UP000504606">
    <property type="component" value="Unplaced"/>
</dbReference>
<dbReference type="AlphaFoldDB" id="A0A9C6X9P2"/>
<gene>
    <name evidence="3" type="primary">LOC127751753</name>
</gene>
<reference evidence="3" key="1">
    <citation type="submission" date="2025-08" db="UniProtKB">
        <authorList>
            <consortium name="RefSeq"/>
        </authorList>
    </citation>
    <scope>IDENTIFICATION</scope>
    <source>
        <tissue evidence="3">Whole organism</tissue>
    </source>
</reference>